<dbReference type="AlphaFoldDB" id="A0A4U1ZBI4"/>
<dbReference type="Proteomes" id="UP000307574">
    <property type="component" value="Unassembled WGS sequence"/>
</dbReference>
<name>A0A4U1ZBI4_9VIBR</name>
<evidence type="ECO:0000313" key="1">
    <source>
        <dbReference type="EMBL" id="TKF31332.1"/>
    </source>
</evidence>
<evidence type="ECO:0000313" key="2">
    <source>
        <dbReference type="Proteomes" id="UP000307574"/>
    </source>
</evidence>
<evidence type="ECO:0008006" key="3">
    <source>
        <dbReference type="Google" id="ProtNLM"/>
    </source>
</evidence>
<dbReference type="Gene3D" id="2.60.40.10">
    <property type="entry name" value="Immunoglobulins"/>
    <property type="match status" value="1"/>
</dbReference>
<proteinExistence type="predicted"/>
<feature type="non-terminal residue" evidence="1">
    <location>
        <position position="61"/>
    </location>
</feature>
<gene>
    <name evidence="1" type="ORF">FCV50_11990</name>
</gene>
<comment type="caution">
    <text evidence="1">The sequence shown here is derived from an EMBL/GenBank/DDBJ whole genome shotgun (WGS) entry which is preliminary data.</text>
</comment>
<organism evidence="1 2">
    <name type="scientific">Vibrio kanaloae</name>
    <dbReference type="NCBI Taxonomy" id="170673"/>
    <lineage>
        <taxon>Bacteria</taxon>
        <taxon>Pseudomonadati</taxon>
        <taxon>Pseudomonadota</taxon>
        <taxon>Gammaproteobacteria</taxon>
        <taxon>Vibrionales</taxon>
        <taxon>Vibrionaceae</taxon>
        <taxon>Vibrio</taxon>
    </lineage>
</organism>
<dbReference type="EMBL" id="SYUV01000038">
    <property type="protein sequence ID" value="TKF31332.1"/>
    <property type="molecule type" value="Genomic_DNA"/>
</dbReference>
<accession>A0A4U1ZBI4</accession>
<sequence length="61" mass="6175">MTGTTLEDASYDVTATVTDTAGNSDSATQTIVVDTQIGTDNDAETSAVSIDSITEDTADAT</sequence>
<reference evidence="1 2" key="1">
    <citation type="submission" date="2019-04" db="EMBL/GenBank/DDBJ databases">
        <title>A reverse ecology approach based on a biological definition of microbial populations.</title>
        <authorList>
            <person name="Arevalo P."/>
            <person name="Vaninsberghe D."/>
            <person name="Elsherbini J."/>
            <person name="Gore J."/>
            <person name="Polz M."/>
        </authorList>
    </citation>
    <scope>NUCLEOTIDE SEQUENCE [LARGE SCALE GENOMIC DNA]</scope>
    <source>
        <strain evidence="1 2">10N.261.46.F4</strain>
    </source>
</reference>
<dbReference type="InterPro" id="IPR013783">
    <property type="entry name" value="Ig-like_fold"/>
</dbReference>
<protein>
    <recommendedName>
        <fullName evidence="3">Bacterial Ig-like domain-containing protein</fullName>
    </recommendedName>
</protein>